<proteinExistence type="predicted"/>
<name>A0A8X6LF64_TRICU</name>
<evidence type="ECO:0000313" key="2">
    <source>
        <dbReference type="Proteomes" id="UP000887116"/>
    </source>
</evidence>
<protein>
    <submittedName>
        <fullName evidence="1">Retrovirus-related Pol polyprotein from transposon 297</fullName>
    </submittedName>
</protein>
<dbReference type="Gene3D" id="2.40.70.10">
    <property type="entry name" value="Acid Proteases"/>
    <property type="match status" value="1"/>
</dbReference>
<organism evidence="1 2">
    <name type="scientific">Trichonephila clavata</name>
    <name type="common">Joro spider</name>
    <name type="synonym">Nephila clavata</name>
    <dbReference type="NCBI Taxonomy" id="2740835"/>
    <lineage>
        <taxon>Eukaryota</taxon>
        <taxon>Metazoa</taxon>
        <taxon>Ecdysozoa</taxon>
        <taxon>Arthropoda</taxon>
        <taxon>Chelicerata</taxon>
        <taxon>Arachnida</taxon>
        <taxon>Araneae</taxon>
        <taxon>Araneomorphae</taxon>
        <taxon>Entelegynae</taxon>
        <taxon>Araneoidea</taxon>
        <taxon>Nephilidae</taxon>
        <taxon>Trichonephila</taxon>
    </lineage>
</organism>
<keyword evidence="2" id="KW-1185">Reference proteome</keyword>
<reference evidence="1" key="1">
    <citation type="submission" date="2020-07" db="EMBL/GenBank/DDBJ databases">
        <title>Multicomponent nature underlies the extraordinary mechanical properties of spider dragline silk.</title>
        <authorList>
            <person name="Kono N."/>
            <person name="Nakamura H."/>
            <person name="Mori M."/>
            <person name="Yoshida Y."/>
            <person name="Ohtoshi R."/>
            <person name="Malay A.D."/>
            <person name="Moran D.A.P."/>
            <person name="Tomita M."/>
            <person name="Numata K."/>
            <person name="Arakawa K."/>
        </authorList>
    </citation>
    <scope>NUCLEOTIDE SEQUENCE</scope>
</reference>
<dbReference type="InterPro" id="IPR021109">
    <property type="entry name" value="Peptidase_aspartic_dom_sf"/>
</dbReference>
<comment type="caution">
    <text evidence="1">The sequence shown here is derived from an EMBL/GenBank/DDBJ whole genome shotgun (WGS) entry which is preliminary data.</text>
</comment>
<gene>
    <name evidence="1" type="primary">pol_1475</name>
    <name evidence="1" type="ORF">TNCT_642761</name>
</gene>
<sequence>MVRQVTIRQGGLRNTNESQNLTDGMTLCLANAYFFLKGTTKWYPLKTYVTHCEGGSSKDVSTRAAEYPAGITIPRGSHKRRSAASTVIPSRSVAVSRRNEPPRRPRTYATVVHQPRRPVELLPVPRQTDVWRTDDNRPVCFYCGRPGHVPKGTCTLQIRISGQILPFEFIVLPDCSQDIIFGWNFLKNLGARIDCGRFELTLDDVEVTSEEVVLKPLHLCGMKDCRLPAYSIMKIPVVNHCTEDSGNIIVKGSKLLALKKEVFMPSMLVTLRRGKTEIWVVNGKSQEKVLSQGMCVAFAKPFCPDCIATISETSRVPTEIFETKQSFELLKMISPDLDANQKRMLVDMLQEHLKRGKMGLPKLP</sequence>
<dbReference type="Proteomes" id="UP000887116">
    <property type="component" value="Unassembled WGS sequence"/>
</dbReference>
<dbReference type="AlphaFoldDB" id="A0A8X6LF64"/>
<accession>A0A8X6LF64</accession>
<evidence type="ECO:0000313" key="1">
    <source>
        <dbReference type="EMBL" id="GFR06172.1"/>
    </source>
</evidence>
<dbReference type="OrthoDB" id="10056424at2759"/>
<dbReference type="EMBL" id="BMAO01006118">
    <property type="protein sequence ID" value="GFR06172.1"/>
    <property type="molecule type" value="Genomic_DNA"/>
</dbReference>